<feature type="transmembrane region" description="Helical" evidence="2">
    <location>
        <begin position="34"/>
        <end position="61"/>
    </location>
</feature>
<dbReference type="OrthoDB" id="2394738at2759"/>
<keyword evidence="1" id="KW-0175">Coiled coil</keyword>
<evidence type="ECO:0000313" key="5">
    <source>
        <dbReference type="Proteomes" id="UP000684084"/>
    </source>
</evidence>
<gene>
    <name evidence="4" type="ORF">CHRIB12_LOCUS20493</name>
</gene>
<keyword evidence="2" id="KW-0472">Membrane</keyword>
<dbReference type="Proteomes" id="UP000684084">
    <property type="component" value="Unassembled WGS sequence"/>
</dbReference>
<feature type="coiled-coil region" evidence="1">
    <location>
        <begin position="148"/>
        <end position="217"/>
    </location>
</feature>
<dbReference type="VEuPathDB" id="FungiDB:RhiirFUN_000209"/>
<dbReference type="AlphaFoldDB" id="A0A916EJK7"/>
<feature type="signal peptide" evidence="3">
    <location>
        <begin position="1"/>
        <end position="22"/>
    </location>
</feature>
<evidence type="ECO:0000313" key="4">
    <source>
        <dbReference type="EMBL" id="CAB5388161.1"/>
    </source>
</evidence>
<organism evidence="4 5">
    <name type="scientific">Rhizophagus irregularis</name>
    <dbReference type="NCBI Taxonomy" id="588596"/>
    <lineage>
        <taxon>Eukaryota</taxon>
        <taxon>Fungi</taxon>
        <taxon>Fungi incertae sedis</taxon>
        <taxon>Mucoromycota</taxon>
        <taxon>Glomeromycotina</taxon>
        <taxon>Glomeromycetes</taxon>
        <taxon>Glomerales</taxon>
        <taxon>Glomeraceae</taxon>
        <taxon>Rhizophagus</taxon>
    </lineage>
</organism>
<keyword evidence="2" id="KW-1133">Transmembrane helix</keyword>
<protein>
    <recommendedName>
        <fullName evidence="6">Ion transport domain-containing protein</fullName>
    </recommendedName>
</protein>
<feature type="chain" id="PRO_5037402428" description="Ion transport domain-containing protein" evidence="3">
    <location>
        <begin position="23"/>
        <end position="217"/>
    </location>
</feature>
<keyword evidence="3" id="KW-0732">Signal</keyword>
<name>A0A916EJK7_9GLOM</name>
<proteinExistence type="predicted"/>
<evidence type="ECO:0000256" key="3">
    <source>
        <dbReference type="SAM" id="SignalP"/>
    </source>
</evidence>
<sequence>MFMDIKTSLFAIYLFLIGDSSALSNWTYTENPSIAILIVLFSLLVVVYLMNLLIGLLNIAIEEDNNRVSYLMQKAEILAEIELFYLLPNQRRWHTWFPEVIHYYADVDKARVEIKRLIKEGEWDTKEFTEMRKILFKALQVEHNPVDNEVILKELKSHEKLLKENNNEVILEKLKSHDEKLDKLEKLENKLENLDKLEKLEKKLEKLEKLLEEKHAK</sequence>
<reference evidence="4" key="1">
    <citation type="submission" date="2020-05" db="EMBL/GenBank/DDBJ databases">
        <authorList>
            <person name="Rincon C."/>
            <person name="Sanders R I."/>
            <person name="Robbins C."/>
            <person name="Chaturvedi A."/>
        </authorList>
    </citation>
    <scope>NUCLEOTIDE SEQUENCE</scope>
    <source>
        <strain evidence="4">CHB12</strain>
    </source>
</reference>
<evidence type="ECO:0000256" key="1">
    <source>
        <dbReference type="SAM" id="Coils"/>
    </source>
</evidence>
<dbReference type="EMBL" id="CAGKOT010000060">
    <property type="protein sequence ID" value="CAB5388161.1"/>
    <property type="molecule type" value="Genomic_DNA"/>
</dbReference>
<evidence type="ECO:0008006" key="6">
    <source>
        <dbReference type="Google" id="ProtNLM"/>
    </source>
</evidence>
<comment type="caution">
    <text evidence="4">The sequence shown here is derived from an EMBL/GenBank/DDBJ whole genome shotgun (WGS) entry which is preliminary data.</text>
</comment>
<keyword evidence="2" id="KW-0812">Transmembrane</keyword>
<evidence type="ECO:0000256" key="2">
    <source>
        <dbReference type="SAM" id="Phobius"/>
    </source>
</evidence>
<accession>A0A916EJK7</accession>